<proteinExistence type="inferred from homology"/>
<name>A0A160TSL8_9ZZZZ</name>
<dbReference type="PANTHER" id="PTHR43391:SF26">
    <property type="entry name" value="BLL7251 PROTEIN"/>
    <property type="match status" value="1"/>
</dbReference>
<dbReference type="Gene3D" id="3.40.50.720">
    <property type="entry name" value="NAD(P)-binding Rossmann-like Domain"/>
    <property type="match status" value="1"/>
</dbReference>
<dbReference type="InterPro" id="IPR036291">
    <property type="entry name" value="NAD(P)-bd_dom_sf"/>
</dbReference>
<gene>
    <name evidence="3" type="ORF">MGWOODY_XGa2618</name>
</gene>
<dbReference type="PRINTS" id="PR00080">
    <property type="entry name" value="SDRFAMILY"/>
</dbReference>
<dbReference type="InterPro" id="IPR002347">
    <property type="entry name" value="SDR_fam"/>
</dbReference>
<dbReference type="EC" id="1.1.1.100" evidence="3"/>
<keyword evidence="2 3" id="KW-0560">Oxidoreductase</keyword>
<dbReference type="GO" id="GO:0004316">
    <property type="term" value="F:3-oxoacyl-[acyl-carrier-protein] reductase (NADPH) activity"/>
    <property type="evidence" value="ECO:0007669"/>
    <property type="project" value="UniProtKB-EC"/>
</dbReference>
<evidence type="ECO:0000313" key="3">
    <source>
        <dbReference type="EMBL" id="CUS52525.1"/>
    </source>
</evidence>
<dbReference type="InterPro" id="IPR020904">
    <property type="entry name" value="Sc_DH/Rdtase_CS"/>
</dbReference>
<dbReference type="PRINTS" id="PR00081">
    <property type="entry name" value="GDHRDH"/>
</dbReference>
<reference evidence="3" key="1">
    <citation type="submission" date="2015-10" db="EMBL/GenBank/DDBJ databases">
        <authorList>
            <person name="Gilbert D.G."/>
        </authorList>
    </citation>
    <scope>NUCLEOTIDE SEQUENCE</scope>
</reference>
<sequence length="263" mass="27489">MDYANKVVAITGGARGIGLAMAQAFHARGARIALADLDGAETAAETFDGLGMTVDVAVDGQVAEFIQKTEAVLGPIDVYVSNAGVLMTDEPSWDAAGATDANWQLAFEVNLMGAVRGARHVWPGMRERGGGVFVIVASAAGLLAQIGAAPYTATKHAAVAFAESLSIAHGDDGLQVVCVCPQGVRTAMLGDSDDGGIAGVDGIVEPSAVADVTLAAIEEKTFFALPHPNVADYETMRTGQRDRWLGGMRKFRRKMMSERGRPL</sequence>
<comment type="similarity">
    <text evidence="1">Belongs to the short-chain dehydrogenases/reductases (SDR) family.</text>
</comment>
<dbReference type="SUPFAM" id="SSF51735">
    <property type="entry name" value="NAD(P)-binding Rossmann-fold domains"/>
    <property type="match status" value="1"/>
</dbReference>
<accession>A0A160TSL8</accession>
<dbReference type="PROSITE" id="PS00061">
    <property type="entry name" value="ADH_SHORT"/>
    <property type="match status" value="1"/>
</dbReference>
<dbReference type="Pfam" id="PF00106">
    <property type="entry name" value="adh_short"/>
    <property type="match status" value="1"/>
</dbReference>
<evidence type="ECO:0000256" key="1">
    <source>
        <dbReference type="ARBA" id="ARBA00006484"/>
    </source>
</evidence>
<dbReference type="EMBL" id="CZRL01000082">
    <property type="protein sequence ID" value="CUS52525.1"/>
    <property type="molecule type" value="Genomic_DNA"/>
</dbReference>
<dbReference type="AlphaFoldDB" id="A0A160TSL8"/>
<dbReference type="CDD" id="cd05233">
    <property type="entry name" value="SDR_c"/>
    <property type="match status" value="1"/>
</dbReference>
<protein>
    <submittedName>
        <fullName evidence="3">3-oxoacyl-[acyl-carrier protein] reductase</fullName>
        <ecNumber evidence="3">1.1.1.100</ecNumber>
    </submittedName>
</protein>
<organism evidence="3">
    <name type="scientific">hydrothermal vent metagenome</name>
    <dbReference type="NCBI Taxonomy" id="652676"/>
    <lineage>
        <taxon>unclassified sequences</taxon>
        <taxon>metagenomes</taxon>
        <taxon>ecological metagenomes</taxon>
    </lineage>
</organism>
<evidence type="ECO:0000256" key="2">
    <source>
        <dbReference type="ARBA" id="ARBA00023002"/>
    </source>
</evidence>
<dbReference type="PANTHER" id="PTHR43391">
    <property type="entry name" value="RETINOL DEHYDROGENASE-RELATED"/>
    <property type="match status" value="1"/>
</dbReference>